<organism evidence="1 2">
    <name type="scientific">Geoanaerobacter pelophilus</name>
    <dbReference type="NCBI Taxonomy" id="60036"/>
    <lineage>
        <taxon>Bacteria</taxon>
        <taxon>Pseudomonadati</taxon>
        <taxon>Thermodesulfobacteriota</taxon>
        <taxon>Desulfuromonadia</taxon>
        <taxon>Geobacterales</taxon>
        <taxon>Geobacteraceae</taxon>
        <taxon>Geoanaerobacter</taxon>
    </lineage>
</organism>
<dbReference type="RefSeq" id="WP_214171269.1">
    <property type="nucleotide sequence ID" value="NZ_JAHCVJ010000003.1"/>
</dbReference>
<keyword evidence="2" id="KW-1185">Reference proteome</keyword>
<protein>
    <submittedName>
        <fullName evidence="1">ATP-binding protein</fullName>
    </submittedName>
</protein>
<name>A0AAW4L0V9_9BACT</name>
<dbReference type="InterPro" id="IPR036890">
    <property type="entry name" value="HATPase_C_sf"/>
</dbReference>
<dbReference type="Proteomes" id="UP000811899">
    <property type="component" value="Unassembled WGS sequence"/>
</dbReference>
<accession>A0AAW4L0V9</accession>
<keyword evidence="1" id="KW-0547">Nucleotide-binding</keyword>
<sequence length="522" mass="59304">MARVVSEIEKKPVIGRQLFDIVTSGMYDNPLMIYREYIQNSVDSIDLAVESGLIDQTSAHISITLSGHDRSITIEDNGQGLDNDIAHSVLTNIGCSPKEGTNQRGFRGIGRLGGLAYCDELIFETRSKGDELVSVVRWNRKEFDSIAADTQRNITLSEMIQSVATLEYDDVVEETPDHFFRVTIRNVHRFHSDMLMNFKSVNDYLAHSAPVSYNHEVFLHAPAIHEYLSEVSDYRCYRILVNGREVFRPYADEVKLSTNSSDFIQGIEYFQFKGTEGQTIALGWYARTQFLATLPNTLNVKGIRIRQGNIEVGGEHCLDDKFSEPRFSGWQFGEIHVVDNSLKPNARRDGFEHTPNFERFLEQAHALGRHLSSACRKSSNVRIASARIQGSLEQLEKLINDPLTYIDEEHYHQAIENSRLSLSNLEKVAVHGISDEMKSRLDMLREKMESFDPKPVLLEHVLDGRKLKHIDSKELLKHVAKTIVANYSTSKKPEDILQQIFADFTNSTYANHKMNGVVYSGK</sequence>
<dbReference type="Pfam" id="PF13589">
    <property type="entry name" value="HATPase_c_3"/>
    <property type="match status" value="1"/>
</dbReference>
<dbReference type="EMBL" id="JAHCVJ010000003">
    <property type="protein sequence ID" value="MBT0664498.1"/>
    <property type="molecule type" value="Genomic_DNA"/>
</dbReference>
<dbReference type="AlphaFoldDB" id="A0AAW4L0V9"/>
<reference evidence="1 2" key="1">
    <citation type="submission" date="2021-05" db="EMBL/GenBank/DDBJ databases">
        <title>The draft genome of Geobacter pelophilus DSM 12255.</title>
        <authorList>
            <person name="Xu Z."/>
            <person name="Masuda Y."/>
            <person name="Itoh H."/>
            <person name="Senoo K."/>
        </authorList>
    </citation>
    <scope>NUCLEOTIDE SEQUENCE [LARGE SCALE GENOMIC DNA]</scope>
    <source>
        <strain evidence="1 2">DSM 12255</strain>
    </source>
</reference>
<keyword evidence="1" id="KW-0067">ATP-binding</keyword>
<dbReference type="SUPFAM" id="SSF55874">
    <property type="entry name" value="ATPase domain of HSP90 chaperone/DNA topoisomerase II/histidine kinase"/>
    <property type="match status" value="1"/>
</dbReference>
<dbReference type="GO" id="GO:0005524">
    <property type="term" value="F:ATP binding"/>
    <property type="evidence" value="ECO:0007669"/>
    <property type="project" value="UniProtKB-KW"/>
</dbReference>
<proteinExistence type="predicted"/>
<evidence type="ECO:0000313" key="2">
    <source>
        <dbReference type="Proteomes" id="UP000811899"/>
    </source>
</evidence>
<gene>
    <name evidence="1" type="ORF">KI809_09320</name>
</gene>
<evidence type="ECO:0000313" key="1">
    <source>
        <dbReference type="EMBL" id="MBT0664498.1"/>
    </source>
</evidence>
<comment type="caution">
    <text evidence="1">The sequence shown here is derived from an EMBL/GenBank/DDBJ whole genome shotgun (WGS) entry which is preliminary data.</text>
</comment>
<dbReference type="Gene3D" id="3.30.565.10">
    <property type="entry name" value="Histidine kinase-like ATPase, C-terminal domain"/>
    <property type="match status" value="1"/>
</dbReference>